<dbReference type="InterPro" id="IPR036390">
    <property type="entry name" value="WH_DNA-bd_sf"/>
</dbReference>
<dbReference type="SMART" id="SM00345">
    <property type="entry name" value="HTH_GNTR"/>
    <property type="match status" value="1"/>
</dbReference>
<evidence type="ECO:0000313" key="5">
    <source>
        <dbReference type="EMBL" id="SMD22454.1"/>
    </source>
</evidence>
<protein>
    <submittedName>
        <fullName evidence="5">DNA-binding transcriptional regulator, FadR family</fullName>
    </submittedName>
</protein>
<evidence type="ECO:0000313" key="6">
    <source>
        <dbReference type="Proteomes" id="UP000192674"/>
    </source>
</evidence>
<dbReference type="Gene3D" id="1.10.10.10">
    <property type="entry name" value="Winged helix-like DNA-binding domain superfamily/Winged helix DNA-binding domain"/>
    <property type="match status" value="1"/>
</dbReference>
<proteinExistence type="predicted"/>
<keyword evidence="1" id="KW-0805">Transcription regulation</keyword>
<dbReference type="Proteomes" id="UP000192674">
    <property type="component" value="Unassembled WGS sequence"/>
</dbReference>
<keyword evidence="6" id="KW-1185">Reference proteome</keyword>
<organism evidence="5 6">
    <name type="scientific">Kibdelosporangium aridum</name>
    <dbReference type="NCBI Taxonomy" id="2030"/>
    <lineage>
        <taxon>Bacteria</taxon>
        <taxon>Bacillati</taxon>
        <taxon>Actinomycetota</taxon>
        <taxon>Actinomycetes</taxon>
        <taxon>Pseudonocardiales</taxon>
        <taxon>Pseudonocardiaceae</taxon>
        <taxon>Kibdelosporangium</taxon>
    </lineage>
</organism>
<dbReference type="SMART" id="SM00895">
    <property type="entry name" value="FCD"/>
    <property type="match status" value="1"/>
</dbReference>
<dbReference type="RefSeq" id="WP_033390864.1">
    <property type="nucleotide sequence ID" value="NZ_FWXV01000008.1"/>
</dbReference>
<sequence length="249" mass="26958">MTVEEKASSGKPATEPDLFSPVSLGRVSQVIVDQIKMLIHEGKLNPGDRLPSERELCSRFGVSRVTVREALRVLEASGLVTIRVGAHGGAFVTTPSNSRLGEGLADLLRLSPLTAAQVTEARMVFELGIVPMVVERATEQDIEELREICARQKAALKDGTYSLTLSTEFHTKVAACTHNPAIEMLVESFHGPMLMSLKEAKTRAPLMGRKGATEHSKFVDAVAAGDVEAATEIMRTHLQRTADRVAQTS</sequence>
<evidence type="ECO:0000256" key="2">
    <source>
        <dbReference type="ARBA" id="ARBA00023125"/>
    </source>
</evidence>
<keyword evidence="2 5" id="KW-0238">DNA-binding</keyword>
<reference evidence="5 6" key="1">
    <citation type="submission" date="2017-04" db="EMBL/GenBank/DDBJ databases">
        <authorList>
            <person name="Afonso C.L."/>
            <person name="Miller P.J."/>
            <person name="Scott M.A."/>
            <person name="Spackman E."/>
            <person name="Goraichik I."/>
            <person name="Dimitrov K.M."/>
            <person name="Suarez D.L."/>
            <person name="Swayne D.E."/>
        </authorList>
    </citation>
    <scope>NUCLEOTIDE SEQUENCE [LARGE SCALE GENOMIC DNA]</scope>
    <source>
        <strain evidence="5 6">DSM 43828</strain>
    </source>
</reference>
<dbReference type="PRINTS" id="PR00035">
    <property type="entry name" value="HTHGNTR"/>
</dbReference>
<dbReference type="PROSITE" id="PS50949">
    <property type="entry name" value="HTH_GNTR"/>
    <property type="match status" value="1"/>
</dbReference>
<gene>
    <name evidence="5" type="ORF">SAMN05661093_07420</name>
</gene>
<dbReference type="InterPro" id="IPR000524">
    <property type="entry name" value="Tscrpt_reg_HTH_GntR"/>
</dbReference>
<accession>A0A1W2FL33</accession>
<dbReference type="InterPro" id="IPR011711">
    <property type="entry name" value="GntR_C"/>
</dbReference>
<dbReference type="Pfam" id="PF07729">
    <property type="entry name" value="FCD"/>
    <property type="match status" value="1"/>
</dbReference>
<dbReference type="EMBL" id="FWXV01000008">
    <property type="protein sequence ID" value="SMD22454.1"/>
    <property type="molecule type" value="Genomic_DNA"/>
</dbReference>
<dbReference type="InterPro" id="IPR008920">
    <property type="entry name" value="TF_FadR/GntR_C"/>
</dbReference>
<keyword evidence="3" id="KW-0804">Transcription</keyword>
<dbReference type="PANTHER" id="PTHR43537">
    <property type="entry name" value="TRANSCRIPTIONAL REGULATOR, GNTR FAMILY"/>
    <property type="match status" value="1"/>
</dbReference>
<dbReference type="Pfam" id="PF00392">
    <property type="entry name" value="GntR"/>
    <property type="match status" value="1"/>
</dbReference>
<dbReference type="PANTHER" id="PTHR43537:SF5">
    <property type="entry name" value="UXU OPERON TRANSCRIPTIONAL REGULATOR"/>
    <property type="match status" value="1"/>
</dbReference>
<name>A0A1W2FL33_KIBAR</name>
<feature type="domain" description="HTH gntR-type" evidence="4">
    <location>
        <begin position="25"/>
        <end position="95"/>
    </location>
</feature>
<dbReference type="SUPFAM" id="SSF48008">
    <property type="entry name" value="GntR ligand-binding domain-like"/>
    <property type="match status" value="1"/>
</dbReference>
<evidence type="ECO:0000259" key="4">
    <source>
        <dbReference type="PROSITE" id="PS50949"/>
    </source>
</evidence>
<dbReference type="AlphaFoldDB" id="A0A1W2FL33"/>
<evidence type="ECO:0000256" key="1">
    <source>
        <dbReference type="ARBA" id="ARBA00023015"/>
    </source>
</evidence>
<dbReference type="GO" id="GO:0003677">
    <property type="term" value="F:DNA binding"/>
    <property type="evidence" value="ECO:0007669"/>
    <property type="project" value="UniProtKB-KW"/>
</dbReference>
<evidence type="ECO:0000256" key="3">
    <source>
        <dbReference type="ARBA" id="ARBA00023163"/>
    </source>
</evidence>
<dbReference type="CDD" id="cd07377">
    <property type="entry name" value="WHTH_GntR"/>
    <property type="match status" value="1"/>
</dbReference>
<dbReference type="SUPFAM" id="SSF46785">
    <property type="entry name" value="Winged helix' DNA-binding domain"/>
    <property type="match status" value="1"/>
</dbReference>
<dbReference type="OrthoDB" id="3172099at2"/>
<dbReference type="Gene3D" id="1.20.120.530">
    <property type="entry name" value="GntR ligand-binding domain-like"/>
    <property type="match status" value="1"/>
</dbReference>
<dbReference type="GO" id="GO:0003700">
    <property type="term" value="F:DNA-binding transcription factor activity"/>
    <property type="evidence" value="ECO:0007669"/>
    <property type="project" value="InterPro"/>
</dbReference>
<dbReference type="InterPro" id="IPR036388">
    <property type="entry name" value="WH-like_DNA-bd_sf"/>
</dbReference>